<dbReference type="PRINTS" id="PR00789">
    <property type="entry name" value="OSIALOPTASE"/>
</dbReference>
<dbReference type="GO" id="GO:0046872">
    <property type="term" value="F:metal ion binding"/>
    <property type="evidence" value="ECO:0007669"/>
    <property type="project" value="UniProtKB-KW"/>
</dbReference>
<dbReference type="EMBL" id="LN721266">
    <property type="protein sequence ID" value="CEP09180.1"/>
    <property type="molecule type" value="Genomic_DNA"/>
</dbReference>
<dbReference type="NCBIfam" id="TIGR00329">
    <property type="entry name" value="gcp_kae1"/>
    <property type="match status" value="1"/>
</dbReference>
<sequence>MSLSRIVRCSSRRLLSTYTRPIKVLGIETSCDDTSAAIVTSDRQILAEIVHGQQELHEPMGGIVPTLASMGHSRNLPSVICETLDRAGLTVQDLDAIAVTRGPGLPPCLPVGLNAAKTLAAVSKKPLIGVHHMEAHALTARLTTDSHLNQPSPAFPFMTLLISGGHTLLLTCNDIGNYDELGTTLDNAVGEAIDKTARLLKLGWIKGRRGGPGAALEKAALQGDPERYLSRLPTPMLQRNKSVIGFSFSGIKTAVARLVETDNLVDLGNPQDVSDVAAAFQFTCIQHLEQKLTLALEREIVQLKALAHAYSLPLICPPPQLCTDNGVMIAWAGLERFQAGLIDDYTITTLPKWPLETLRFRN</sequence>
<feature type="domain" description="Gcp-like" evidence="8">
    <location>
        <begin position="44"/>
        <end position="331"/>
    </location>
</feature>
<dbReference type="HAMAP" id="MF_01445">
    <property type="entry name" value="TsaD"/>
    <property type="match status" value="1"/>
</dbReference>
<dbReference type="Gene3D" id="3.30.420.40">
    <property type="match status" value="2"/>
</dbReference>
<dbReference type="GO" id="GO:0005739">
    <property type="term" value="C:mitochondrion"/>
    <property type="evidence" value="ECO:0007669"/>
    <property type="project" value="UniProtKB-SubCell"/>
</dbReference>
<keyword evidence="10" id="KW-1185">Reference proteome</keyword>
<dbReference type="STRING" id="35722.A0A0B7N0Y5"/>
<keyword evidence="5 7" id="KW-0012">Acyltransferase</keyword>
<dbReference type="InterPro" id="IPR017861">
    <property type="entry name" value="KAE1/TsaD"/>
</dbReference>
<evidence type="ECO:0000313" key="10">
    <source>
        <dbReference type="Proteomes" id="UP000054107"/>
    </source>
</evidence>
<comment type="function">
    <text evidence="7">Required for the formation of a threonylcarbamoyl group on adenosine at position 37 (t(6)A37) in mitochondrial tRNAs that read codons beginning with adenine. Probably involved in the transfer of the threonylcarbamoyl moiety of threonylcarbamoyl-AMP (TC-AMP) to the N6 group of A37. Involved in mitochondrial genome maintenance.</text>
</comment>
<dbReference type="InterPro" id="IPR000905">
    <property type="entry name" value="Gcp-like_dom"/>
</dbReference>
<evidence type="ECO:0000259" key="8">
    <source>
        <dbReference type="Pfam" id="PF00814"/>
    </source>
</evidence>
<dbReference type="Proteomes" id="UP000054107">
    <property type="component" value="Unassembled WGS sequence"/>
</dbReference>
<protein>
    <recommendedName>
        <fullName evidence="1">N(6)-L-threonylcarbamoyladenine synthase</fullName>
        <ecNumber evidence="1">2.3.1.234</ecNumber>
    </recommendedName>
</protein>
<evidence type="ECO:0000313" key="9">
    <source>
        <dbReference type="EMBL" id="CEP09180.1"/>
    </source>
</evidence>
<dbReference type="OrthoDB" id="10259622at2759"/>
<dbReference type="SUPFAM" id="SSF53067">
    <property type="entry name" value="Actin-like ATPase domain"/>
    <property type="match status" value="2"/>
</dbReference>
<evidence type="ECO:0000256" key="2">
    <source>
        <dbReference type="ARBA" id="ARBA00022679"/>
    </source>
</evidence>
<dbReference type="InterPro" id="IPR022450">
    <property type="entry name" value="TsaD"/>
</dbReference>
<reference evidence="9 10" key="1">
    <citation type="submission" date="2014-09" db="EMBL/GenBank/DDBJ databases">
        <authorList>
            <person name="Ellenberger Sabrina"/>
        </authorList>
    </citation>
    <scope>NUCLEOTIDE SEQUENCE [LARGE SCALE GENOMIC DNA]</scope>
    <source>
        <strain evidence="9 10">CBS 412.66</strain>
    </source>
</reference>
<comment type="cofactor">
    <cofactor evidence="7">
        <name>a divalent metal cation</name>
        <dbReference type="ChEBI" id="CHEBI:60240"/>
    </cofactor>
    <text evidence="7">Binds 1 divalent metal cation per subunit.</text>
</comment>
<proteinExistence type="inferred from homology"/>
<comment type="catalytic activity">
    <reaction evidence="6 7">
        <text>L-threonylcarbamoyladenylate + adenosine(37) in tRNA = N(6)-L-threonylcarbamoyladenosine(37) in tRNA + AMP + H(+)</text>
        <dbReference type="Rhea" id="RHEA:37059"/>
        <dbReference type="Rhea" id="RHEA-COMP:10162"/>
        <dbReference type="Rhea" id="RHEA-COMP:10163"/>
        <dbReference type="ChEBI" id="CHEBI:15378"/>
        <dbReference type="ChEBI" id="CHEBI:73682"/>
        <dbReference type="ChEBI" id="CHEBI:74411"/>
        <dbReference type="ChEBI" id="CHEBI:74418"/>
        <dbReference type="ChEBI" id="CHEBI:456215"/>
        <dbReference type="EC" id="2.3.1.234"/>
    </reaction>
</comment>
<keyword evidence="4 7" id="KW-0479">Metal-binding</keyword>
<evidence type="ECO:0000256" key="6">
    <source>
        <dbReference type="ARBA" id="ARBA00048117"/>
    </source>
</evidence>
<name>A0A0B7N0Y5_9FUNG</name>
<gene>
    <name evidence="9" type="primary">PARPA_02656.1 scaffold 5155</name>
</gene>
<evidence type="ECO:0000256" key="1">
    <source>
        <dbReference type="ARBA" id="ARBA00012156"/>
    </source>
</evidence>
<comment type="subunit">
    <text evidence="7">Homodimer.</text>
</comment>
<keyword evidence="3 7" id="KW-0819">tRNA processing</keyword>
<dbReference type="AlphaFoldDB" id="A0A0B7N0Y5"/>
<dbReference type="Pfam" id="PF00814">
    <property type="entry name" value="TsaD"/>
    <property type="match status" value="1"/>
</dbReference>
<organism evidence="9 10">
    <name type="scientific">Parasitella parasitica</name>
    <dbReference type="NCBI Taxonomy" id="35722"/>
    <lineage>
        <taxon>Eukaryota</taxon>
        <taxon>Fungi</taxon>
        <taxon>Fungi incertae sedis</taxon>
        <taxon>Mucoromycota</taxon>
        <taxon>Mucoromycotina</taxon>
        <taxon>Mucoromycetes</taxon>
        <taxon>Mucorales</taxon>
        <taxon>Mucorineae</taxon>
        <taxon>Mucoraceae</taxon>
        <taxon>Parasitella</taxon>
    </lineage>
</organism>
<dbReference type="InterPro" id="IPR043129">
    <property type="entry name" value="ATPase_NBD"/>
</dbReference>
<dbReference type="FunFam" id="3.30.420.40:FF:000012">
    <property type="entry name" value="tRNA N6-adenosine threonylcarbamoyltransferase"/>
    <property type="match status" value="1"/>
</dbReference>
<comment type="similarity">
    <text evidence="7">Belongs to the KAE1 / TsaD family.</text>
</comment>
<dbReference type="EC" id="2.3.1.234" evidence="1"/>
<dbReference type="CDD" id="cd24134">
    <property type="entry name" value="ASKHA_NBD_OSGEPL1_QRI7_euk"/>
    <property type="match status" value="1"/>
</dbReference>
<evidence type="ECO:0000256" key="4">
    <source>
        <dbReference type="ARBA" id="ARBA00022723"/>
    </source>
</evidence>
<dbReference type="GO" id="GO:0061711">
    <property type="term" value="F:tRNA N(6)-L-threonylcarbamoyladenine synthase activity"/>
    <property type="evidence" value="ECO:0007669"/>
    <property type="project" value="UniProtKB-EC"/>
</dbReference>
<keyword evidence="7" id="KW-0496">Mitochondrion</keyword>
<dbReference type="GO" id="GO:0072670">
    <property type="term" value="P:mitochondrial tRNA threonylcarbamoyladenosine modification"/>
    <property type="evidence" value="ECO:0007669"/>
    <property type="project" value="TreeGrafter"/>
</dbReference>
<dbReference type="PANTHER" id="PTHR11735">
    <property type="entry name" value="TRNA N6-ADENOSINE THREONYLCARBAMOYLTRANSFERASE"/>
    <property type="match status" value="1"/>
</dbReference>
<dbReference type="PANTHER" id="PTHR11735:SF6">
    <property type="entry name" value="TRNA N6-ADENOSINE THREONYLCARBAMOYLTRANSFERASE, MITOCHONDRIAL"/>
    <property type="match status" value="1"/>
</dbReference>
<accession>A0A0B7N0Y5</accession>
<evidence type="ECO:0000256" key="5">
    <source>
        <dbReference type="ARBA" id="ARBA00023315"/>
    </source>
</evidence>
<evidence type="ECO:0000256" key="7">
    <source>
        <dbReference type="HAMAP-Rule" id="MF_03179"/>
    </source>
</evidence>
<comment type="subcellular location">
    <subcellularLocation>
        <location evidence="7">Mitochondrion</location>
    </subcellularLocation>
</comment>
<evidence type="ECO:0000256" key="3">
    <source>
        <dbReference type="ARBA" id="ARBA00022694"/>
    </source>
</evidence>
<keyword evidence="2 7" id="KW-0808">Transferase</keyword>